<dbReference type="Proteomes" id="UP000274429">
    <property type="component" value="Unassembled WGS sequence"/>
</dbReference>
<dbReference type="EMBL" id="UYWX01001130">
    <property type="protein sequence ID" value="VDM20182.1"/>
    <property type="molecule type" value="Genomic_DNA"/>
</dbReference>
<name>A0A3P7GCK5_HYDTA</name>
<proteinExistence type="predicted"/>
<dbReference type="AlphaFoldDB" id="A0A3P7GCK5"/>
<protein>
    <submittedName>
        <fullName evidence="1">Uncharacterized protein</fullName>
    </submittedName>
</protein>
<evidence type="ECO:0000313" key="1">
    <source>
        <dbReference type="EMBL" id="VDM20182.1"/>
    </source>
</evidence>
<gene>
    <name evidence="1" type="ORF">TTAC_LOCUS2484</name>
</gene>
<organism evidence="1 2">
    <name type="scientific">Hydatigena taeniaeformis</name>
    <name type="common">Feline tapeworm</name>
    <name type="synonym">Taenia taeniaeformis</name>
    <dbReference type="NCBI Taxonomy" id="6205"/>
    <lineage>
        <taxon>Eukaryota</taxon>
        <taxon>Metazoa</taxon>
        <taxon>Spiralia</taxon>
        <taxon>Lophotrochozoa</taxon>
        <taxon>Platyhelminthes</taxon>
        <taxon>Cestoda</taxon>
        <taxon>Eucestoda</taxon>
        <taxon>Cyclophyllidea</taxon>
        <taxon>Taeniidae</taxon>
        <taxon>Hydatigera</taxon>
    </lineage>
</organism>
<sequence>MVLEIPLFLHQIPLAGLQVQRQRQLRRHLVALPPLQLPLLSLQLLGLLLLPQAYASPLPKQRRLCKKWLHQWPTLAPEQGLKNQRLREAV</sequence>
<reference evidence="1 2" key="1">
    <citation type="submission" date="2018-11" db="EMBL/GenBank/DDBJ databases">
        <authorList>
            <consortium name="Pathogen Informatics"/>
        </authorList>
    </citation>
    <scope>NUCLEOTIDE SEQUENCE [LARGE SCALE GENOMIC DNA]</scope>
</reference>
<accession>A0A3P7GCK5</accession>
<keyword evidence="2" id="KW-1185">Reference proteome</keyword>
<evidence type="ECO:0000313" key="2">
    <source>
        <dbReference type="Proteomes" id="UP000274429"/>
    </source>
</evidence>